<protein>
    <recommendedName>
        <fullName evidence="10">C2H2-type domain-containing protein</fullName>
    </recommendedName>
</protein>
<dbReference type="FunFam" id="3.30.160.60:FF:000554">
    <property type="entry name" value="protein indeterminate-domain 12-like"/>
    <property type="match status" value="1"/>
</dbReference>
<dbReference type="PANTHER" id="PTHR10593:SF246">
    <property type="entry name" value="PROTEIN INDETERMINATE-DOMAIN 2-LIKE ISOFORM X1"/>
    <property type="match status" value="1"/>
</dbReference>
<proteinExistence type="predicted"/>
<dbReference type="AlphaFoldDB" id="A0ABD3DGV2"/>
<dbReference type="Pfam" id="PF22995">
    <property type="entry name" value="C2CH-3rd_BIRD-IDD"/>
    <property type="match status" value="1"/>
</dbReference>
<keyword evidence="4" id="KW-0862">Zinc</keyword>
<keyword evidence="3 8" id="KW-0863">Zinc-finger</keyword>
<evidence type="ECO:0000256" key="6">
    <source>
        <dbReference type="ARBA" id="ARBA00023125"/>
    </source>
</evidence>
<name>A0ABD3DGV2_9LAMI</name>
<evidence type="ECO:0000259" key="10">
    <source>
        <dbReference type="PROSITE" id="PS50157"/>
    </source>
</evidence>
<sequence>MQTTMVETENSNSTPASNIHLTVGDNNQIKSDHPPTKKKRNLPGMPDPDAEVIALSPKSLVATNRFVCEICNKGFQRDQNLQLHRRGHNLPWKLRQRKIDEVVRRRVYVCPEPTCVHHDPSRALGDLTGIKKHFSRKHGEKKYKCERCAKKYAVQSDWKAHMKTCGTREYPCDCGTLFSRRDSFITHRAFCDALAQESVKAQIVDVPPPPAAASPPPPPLTPSTDVLSPVLSIQSSAAELPENQNVHLQPPGPPALTTSVASTITVTTAAIATATVTTTNSSSTNSGNNPSTSPIFASILNPSSSELSQSSQHQQQQQQPSSYLGLPCEMSSFGQPAIDPMSLSLSSPFYGPPSSFFPAASPQSNPQPLYLSGPQPALSATALLQKAAQMGATSSNPSFLRGLGLALPDSPGPQHNNTSVMAPATSSTLTHWNDNSHVKMENNSLASGLGLGLPSSGPSGFNDLMMGPSTIFSNRPATLDFLGLGMGGGESSSEGLSAFFSSISGGMWDDSSDQKPSLH</sequence>
<evidence type="ECO:0000256" key="9">
    <source>
        <dbReference type="SAM" id="MobiDB-lite"/>
    </source>
</evidence>
<feature type="domain" description="C2H2-type" evidence="10">
    <location>
        <begin position="66"/>
        <end position="88"/>
    </location>
</feature>
<dbReference type="FunFam" id="3.30.160.60:FF:000131">
    <property type="entry name" value="protein indeterminate-domain 5, chloroplastic-like"/>
    <property type="match status" value="1"/>
</dbReference>
<dbReference type="GO" id="GO:0006355">
    <property type="term" value="P:regulation of DNA-templated transcription"/>
    <property type="evidence" value="ECO:0007669"/>
    <property type="project" value="UniProtKB-ARBA"/>
</dbReference>
<dbReference type="SMART" id="SM00355">
    <property type="entry name" value="ZnF_C2H2"/>
    <property type="match status" value="3"/>
</dbReference>
<keyword evidence="2" id="KW-0677">Repeat</keyword>
<feature type="domain" description="C2H2-type" evidence="10">
    <location>
        <begin position="143"/>
        <end position="171"/>
    </location>
</feature>
<evidence type="ECO:0000313" key="11">
    <source>
        <dbReference type="EMBL" id="KAL3640831.1"/>
    </source>
</evidence>
<evidence type="ECO:0000256" key="4">
    <source>
        <dbReference type="ARBA" id="ARBA00022833"/>
    </source>
</evidence>
<dbReference type="PROSITE" id="PS00028">
    <property type="entry name" value="ZINC_FINGER_C2H2_1"/>
    <property type="match status" value="1"/>
</dbReference>
<feature type="region of interest" description="Disordered" evidence="9">
    <location>
        <begin position="1"/>
        <end position="49"/>
    </location>
</feature>
<evidence type="ECO:0000256" key="1">
    <source>
        <dbReference type="ARBA" id="ARBA00022723"/>
    </source>
</evidence>
<gene>
    <name evidence="11" type="ORF">CASFOL_015799</name>
</gene>
<organism evidence="11 12">
    <name type="scientific">Castilleja foliolosa</name>
    <dbReference type="NCBI Taxonomy" id="1961234"/>
    <lineage>
        <taxon>Eukaryota</taxon>
        <taxon>Viridiplantae</taxon>
        <taxon>Streptophyta</taxon>
        <taxon>Embryophyta</taxon>
        <taxon>Tracheophyta</taxon>
        <taxon>Spermatophyta</taxon>
        <taxon>Magnoliopsida</taxon>
        <taxon>eudicotyledons</taxon>
        <taxon>Gunneridae</taxon>
        <taxon>Pentapetalae</taxon>
        <taxon>asterids</taxon>
        <taxon>lamiids</taxon>
        <taxon>Lamiales</taxon>
        <taxon>Orobanchaceae</taxon>
        <taxon>Pedicularideae</taxon>
        <taxon>Castillejinae</taxon>
        <taxon>Castilleja</taxon>
    </lineage>
</organism>
<dbReference type="GO" id="GO:0008270">
    <property type="term" value="F:zinc ion binding"/>
    <property type="evidence" value="ECO:0007669"/>
    <property type="project" value="UniProtKB-KW"/>
</dbReference>
<feature type="region of interest" description="Disordered" evidence="9">
    <location>
        <begin position="205"/>
        <end position="226"/>
    </location>
</feature>
<dbReference type="InterPro" id="IPR055185">
    <property type="entry name" value="C2CH-4th_BIRD-IDD"/>
</dbReference>
<feature type="region of interest" description="Disordered" evidence="9">
    <location>
        <begin position="277"/>
        <end position="328"/>
    </location>
</feature>
<dbReference type="EMBL" id="JAVIJP010000017">
    <property type="protein sequence ID" value="KAL3640831.1"/>
    <property type="molecule type" value="Genomic_DNA"/>
</dbReference>
<dbReference type="InterPro" id="IPR013087">
    <property type="entry name" value="Znf_C2H2_type"/>
</dbReference>
<dbReference type="PANTHER" id="PTHR10593">
    <property type="entry name" value="SERINE/THREONINE-PROTEIN KINASE RIO"/>
    <property type="match status" value="1"/>
</dbReference>
<dbReference type="InterPro" id="IPR055187">
    <property type="entry name" value="C2CH-3rd_BIRD-IDD"/>
</dbReference>
<dbReference type="SUPFAM" id="SSF57667">
    <property type="entry name" value="beta-beta-alpha zinc fingers"/>
    <property type="match status" value="1"/>
</dbReference>
<dbReference type="PROSITE" id="PS50157">
    <property type="entry name" value="ZINC_FINGER_C2H2_2"/>
    <property type="match status" value="2"/>
</dbReference>
<dbReference type="Pfam" id="PF22996">
    <property type="entry name" value="C2H2-2nd_BIRD-IDD"/>
    <property type="match status" value="1"/>
</dbReference>
<dbReference type="Gene3D" id="3.30.160.60">
    <property type="entry name" value="Classic Zinc Finger"/>
    <property type="match status" value="2"/>
</dbReference>
<evidence type="ECO:0000313" key="12">
    <source>
        <dbReference type="Proteomes" id="UP001632038"/>
    </source>
</evidence>
<feature type="compositionally biased region" description="Polar residues" evidence="9">
    <location>
        <begin position="1"/>
        <end position="29"/>
    </location>
</feature>
<dbReference type="Proteomes" id="UP001632038">
    <property type="component" value="Unassembled WGS sequence"/>
</dbReference>
<dbReference type="InterPro" id="IPR055186">
    <property type="entry name" value="C2H2-2nd_BIRD-IDD"/>
</dbReference>
<dbReference type="InterPro" id="IPR036236">
    <property type="entry name" value="Znf_C2H2_sf"/>
</dbReference>
<dbReference type="InterPro" id="IPR031140">
    <property type="entry name" value="IDD1-16"/>
</dbReference>
<evidence type="ECO:0000256" key="2">
    <source>
        <dbReference type="ARBA" id="ARBA00022737"/>
    </source>
</evidence>
<comment type="caution">
    <text evidence="11">The sequence shown here is derived from an EMBL/GenBank/DDBJ whole genome shotgun (WGS) entry which is preliminary data.</text>
</comment>
<dbReference type="GO" id="GO:0003677">
    <property type="term" value="F:DNA binding"/>
    <property type="evidence" value="ECO:0007669"/>
    <property type="project" value="UniProtKB-KW"/>
</dbReference>
<dbReference type="Pfam" id="PF22992">
    <property type="entry name" value="C2CH-4th_BIRD-IDD"/>
    <property type="match status" value="1"/>
</dbReference>
<accession>A0ABD3DGV2</accession>
<keyword evidence="1" id="KW-0479">Metal-binding</keyword>
<keyword evidence="6" id="KW-0238">DNA-binding</keyword>
<dbReference type="Pfam" id="PF12874">
    <property type="entry name" value="zf-met"/>
    <property type="match status" value="1"/>
</dbReference>
<feature type="compositionally biased region" description="Pro residues" evidence="9">
    <location>
        <begin position="206"/>
        <end position="221"/>
    </location>
</feature>
<evidence type="ECO:0000256" key="7">
    <source>
        <dbReference type="ARBA" id="ARBA00023163"/>
    </source>
</evidence>
<evidence type="ECO:0000256" key="8">
    <source>
        <dbReference type="PROSITE-ProRule" id="PRU00042"/>
    </source>
</evidence>
<keyword evidence="7" id="KW-0804">Transcription</keyword>
<evidence type="ECO:0000256" key="5">
    <source>
        <dbReference type="ARBA" id="ARBA00023015"/>
    </source>
</evidence>
<feature type="compositionally biased region" description="Low complexity" evidence="9">
    <location>
        <begin position="303"/>
        <end position="322"/>
    </location>
</feature>
<keyword evidence="12" id="KW-1185">Reference proteome</keyword>
<evidence type="ECO:0000256" key="3">
    <source>
        <dbReference type="ARBA" id="ARBA00022771"/>
    </source>
</evidence>
<reference evidence="12" key="1">
    <citation type="journal article" date="2024" name="IScience">
        <title>Strigolactones Initiate the Formation of Haustorium-like Structures in Castilleja.</title>
        <authorList>
            <person name="Buerger M."/>
            <person name="Peterson D."/>
            <person name="Chory J."/>
        </authorList>
    </citation>
    <scope>NUCLEOTIDE SEQUENCE [LARGE SCALE GENOMIC DNA]</scope>
</reference>
<feature type="compositionally biased region" description="Low complexity" evidence="9">
    <location>
        <begin position="277"/>
        <end position="295"/>
    </location>
</feature>
<keyword evidence="5" id="KW-0805">Transcription regulation</keyword>